<name>A0A1R3RGM6_ASPC5</name>
<evidence type="ECO:0000313" key="2">
    <source>
        <dbReference type="EMBL" id="OOF93635.1"/>
    </source>
</evidence>
<reference evidence="3" key="1">
    <citation type="journal article" date="2017" name="Genome Biol.">
        <title>Comparative genomics reveals high biological diversity and specific adaptations in the industrially and medically important fungal genus Aspergillus.</title>
        <authorList>
            <person name="de Vries R.P."/>
            <person name="Riley R."/>
            <person name="Wiebenga A."/>
            <person name="Aguilar-Osorio G."/>
            <person name="Amillis S."/>
            <person name="Uchima C.A."/>
            <person name="Anderluh G."/>
            <person name="Asadollahi M."/>
            <person name="Askin M."/>
            <person name="Barry K."/>
            <person name="Battaglia E."/>
            <person name="Bayram O."/>
            <person name="Benocci T."/>
            <person name="Braus-Stromeyer S.A."/>
            <person name="Caldana C."/>
            <person name="Canovas D."/>
            <person name="Cerqueira G.C."/>
            <person name="Chen F."/>
            <person name="Chen W."/>
            <person name="Choi C."/>
            <person name="Clum A."/>
            <person name="Dos Santos R.A."/>
            <person name="Damasio A.R."/>
            <person name="Diallinas G."/>
            <person name="Emri T."/>
            <person name="Fekete E."/>
            <person name="Flipphi M."/>
            <person name="Freyberg S."/>
            <person name="Gallo A."/>
            <person name="Gournas C."/>
            <person name="Habgood R."/>
            <person name="Hainaut M."/>
            <person name="Harispe M.L."/>
            <person name="Henrissat B."/>
            <person name="Hilden K.S."/>
            <person name="Hope R."/>
            <person name="Hossain A."/>
            <person name="Karabika E."/>
            <person name="Karaffa L."/>
            <person name="Karanyi Z."/>
            <person name="Krasevec N."/>
            <person name="Kuo A."/>
            <person name="Kusch H."/>
            <person name="LaButti K."/>
            <person name="Lagendijk E.L."/>
            <person name="Lapidus A."/>
            <person name="Levasseur A."/>
            <person name="Lindquist E."/>
            <person name="Lipzen A."/>
            <person name="Logrieco A.F."/>
            <person name="MacCabe A."/>
            <person name="Maekelae M.R."/>
            <person name="Malavazi I."/>
            <person name="Melin P."/>
            <person name="Meyer V."/>
            <person name="Mielnichuk N."/>
            <person name="Miskei M."/>
            <person name="Molnar A.P."/>
            <person name="Mule G."/>
            <person name="Ngan C.Y."/>
            <person name="Orejas M."/>
            <person name="Orosz E."/>
            <person name="Ouedraogo J.P."/>
            <person name="Overkamp K.M."/>
            <person name="Park H.-S."/>
            <person name="Perrone G."/>
            <person name="Piumi F."/>
            <person name="Punt P.J."/>
            <person name="Ram A.F."/>
            <person name="Ramon A."/>
            <person name="Rauscher S."/>
            <person name="Record E."/>
            <person name="Riano-Pachon D.M."/>
            <person name="Robert V."/>
            <person name="Roehrig J."/>
            <person name="Ruller R."/>
            <person name="Salamov A."/>
            <person name="Salih N.S."/>
            <person name="Samson R.A."/>
            <person name="Sandor E."/>
            <person name="Sanguinetti M."/>
            <person name="Schuetze T."/>
            <person name="Sepcic K."/>
            <person name="Shelest E."/>
            <person name="Sherlock G."/>
            <person name="Sophianopoulou V."/>
            <person name="Squina F.M."/>
            <person name="Sun H."/>
            <person name="Susca A."/>
            <person name="Todd R.B."/>
            <person name="Tsang A."/>
            <person name="Unkles S.E."/>
            <person name="van de Wiele N."/>
            <person name="van Rossen-Uffink D."/>
            <person name="Oliveira J.V."/>
            <person name="Vesth T.C."/>
            <person name="Visser J."/>
            <person name="Yu J.-H."/>
            <person name="Zhou M."/>
            <person name="Andersen M.R."/>
            <person name="Archer D.B."/>
            <person name="Baker S.E."/>
            <person name="Benoit I."/>
            <person name="Brakhage A.A."/>
            <person name="Braus G.H."/>
            <person name="Fischer R."/>
            <person name="Frisvad J.C."/>
            <person name="Goldman G.H."/>
            <person name="Houbraken J."/>
            <person name="Oakley B."/>
            <person name="Pocsi I."/>
            <person name="Scazzocchio C."/>
            <person name="Seiboth B."/>
            <person name="vanKuyk P.A."/>
            <person name="Wortman J."/>
            <person name="Dyer P.S."/>
            <person name="Grigoriev I.V."/>
        </authorList>
    </citation>
    <scope>NUCLEOTIDE SEQUENCE [LARGE SCALE GENOMIC DNA]</scope>
    <source>
        <strain evidence="3">ITEM 5010</strain>
    </source>
</reference>
<evidence type="ECO:0000256" key="1">
    <source>
        <dbReference type="SAM" id="MobiDB-lite"/>
    </source>
</evidence>
<feature type="region of interest" description="Disordered" evidence="1">
    <location>
        <begin position="509"/>
        <end position="528"/>
    </location>
</feature>
<protein>
    <submittedName>
        <fullName evidence="2">Uncharacterized protein</fullName>
    </submittedName>
</protein>
<dbReference type="AlphaFoldDB" id="A0A1R3RGM6"/>
<keyword evidence="3" id="KW-1185">Reference proteome</keyword>
<dbReference type="EMBL" id="KV907504">
    <property type="protein sequence ID" value="OOF93635.1"/>
    <property type="molecule type" value="Genomic_DNA"/>
</dbReference>
<sequence length="581" mass="64718">MSVDNASAISRLSAHALSYAPPPSSPGLGVYDNTPLDVDSDGFLQSSHRAGGPYLCSLPALNIFSHPDWIMSREVNDILKKIDCILREAGIEYISLQVTGRAPMVDPENGGIPTLLITVPNDVPCGNWRDITKKIWNDCLSGHEPQGSVEILTLDVLHEPSPFPIEATDRIYSKWPQIRDSILEELDTEEWTGLECWRYGRWQERTRNPPTVIVSIKLDSVRGFNQDTKKILQILTQNDVEDCAVLFMKDEFRRYSYIHDLVPLARLTQCSQQAKPGMSIGIRDSSATSSTLGGVVELQMEGDSSWRRFNLACFHSIYPALPSEQEKLREIPGAQDSLERWKWNAPGFDDPLVKTVLQVDQPSLFDVEYAMKRALGDGNDTKRAEFQKFLDDKSYYLGEVCAGSGLQRTKNRVIEDGASKPCLMDWALIDVVKERQGPNQPYHYDDQKLAPFTNVLNTLPQPKAKIHNTGRKIGCASAESSPLVQVQIVRERDVNGNLVTNMTYERGIANDSMPSLSQDKPSPDFSRPGDAGSFVVASDGSVVGMLVGTYVRKGTVYLTWMKDLLEDIKDVTGAAHVRLAK</sequence>
<dbReference type="OMA" id="INTISCH"/>
<evidence type="ECO:0000313" key="3">
    <source>
        <dbReference type="Proteomes" id="UP000188318"/>
    </source>
</evidence>
<gene>
    <name evidence="2" type="ORF">ASPCADRAFT_407791</name>
</gene>
<dbReference type="Proteomes" id="UP000188318">
    <property type="component" value="Unassembled WGS sequence"/>
</dbReference>
<proteinExistence type="predicted"/>
<dbReference type="OrthoDB" id="5424209at2759"/>
<dbReference type="VEuPathDB" id="FungiDB:ASPCADRAFT_407791"/>
<accession>A0A1R3RGM6</accession>
<dbReference type="STRING" id="602072.A0A1R3RGM6"/>
<organism evidence="2 3">
    <name type="scientific">Aspergillus carbonarius (strain ITEM 5010)</name>
    <dbReference type="NCBI Taxonomy" id="602072"/>
    <lineage>
        <taxon>Eukaryota</taxon>
        <taxon>Fungi</taxon>
        <taxon>Dikarya</taxon>
        <taxon>Ascomycota</taxon>
        <taxon>Pezizomycotina</taxon>
        <taxon>Eurotiomycetes</taxon>
        <taxon>Eurotiomycetidae</taxon>
        <taxon>Eurotiales</taxon>
        <taxon>Aspergillaceae</taxon>
        <taxon>Aspergillus</taxon>
        <taxon>Aspergillus subgen. Circumdati</taxon>
    </lineage>
</organism>